<dbReference type="EMBL" id="JAPEVB010000007">
    <property type="protein sequence ID" value="KAJ4385751.1"/>
    <property type="molecule type" value="Genomic_DNA"/>
</dbReference>
<organism evidence="18 19">
    <name type="scientific">Gnomoniopsis smithogilvyi</name>
    <dbReference type="NCBI Taxonomy" id="1191159"/>
    <lineage>
        <taxon>Eukaryota</taxon>
        <taxon>Fungi</taxon>
        <taxon>Dikarya</taxon>
        <taxon>Ascomycota</taxon>
        <taxon>Pezizomycotina</taxon>
        <taxon>Sordariomycetes</taxon>
        <taxon>Sordariomycetidae</taxon>
        <taxon>Diaporthales</taxon>
        <taxon>Gnomoniaceae</taxon>
        <taxon>Gnomoniopsis</taxon>
    </lineage>
</organism>
<keyword evidence="8" id="KW-0325">Glycoprotein</keyword>
<evidence type="ECO:0000256" key="15">
    <source>
        <dbReference type="ARBA" id="ARBA00048766"/>
    </source>
</evidence>
<dbReference type="EC" id="3.2.1.67" evidence="12"/>
<evidence type="ECO:0000256" key="9">
    <source>
        <dbReference type="ARBA" id="ARBA00023295"/>
    </source>
</evidence>
<evidence type="ECO:0000256" key="2">
    <source>
        <dbReference type="ARBA" id="ARBA00008834"/>
    </source>
</evidence>
<dbReference type="InterPro" id="IPR000743">
    <property type="entry name" value="Glyco_hydro_28"/>
</dbReference>
<comment type="similarity">
    <text evidence="2 16">Belongs to the glycosyl hydrolase 28 family.</text>
</comment>
<evidence type="ECO:0000256" key="13">
    <source>
        <dbReference type="ARBA" id="ARBA00041473"/>
    </source>
</evidence>
<evidence type="ECO:0000256" key="14">
    <source>
        <dbReference type="ARBA" id="ARBA00042261"/>
    </source>
</evidence>
<evidence type="ECO:0000256" key="4">
    <source>
        <dbReference type="ARBA" id="ARBA00022729"/>
    </source>
</evidence>
<evidence type="ECO:0000313" key="19">
    <source>
        <dbReference type="Proteomes" id="UP001140453"/>
    </source>
</evidence>
<dbReference type="AlphaFoldDB" id="A0A9W9CT09"/>
<keyword evidence="7" id="KW-1015">Disulfide bond</keyword>
<dbReference type="OrthoDB" id="187139at2759"/>
<dbReference type="Gene3D" id="2.160.20.10">
    <property type="entry name" value="Single-stranded right-handed beta-helix, Pectin lyase-like"/>
    <property type="match status" value="1"/>
</dbReference>
<evidence type="ECO:0000256" key="10">
    <source>
        <dbReference type="ARBA" id="ARBA00023316"/>
    </source>
</evidence>
<comment type="function">
    <text evidence="11">Specific in hydrolyzing the terminal glycosidic bond of polygalacturonic acid and oligogalacturonates.</text>
</comment>
<keyword evidence="9 16" id="KW-0326">Glycosidase</keyword>
<keyword evidence="3" id="KW-0964">Secreted</keyword>
<evidence type="ECO:0000256" key="17">
    <source>
        <dbReference type="SAM" id="SignalP"/>
    </source>
</evidence>
<keyword evidence="4 17" id="KW-0732">Signal</keyword>
<evidence type="ECO:0000256" key="1">
    <source>
        <dbReference type="ARBA" id="ARBA00004613"/>
    </source>
</evidence>
<feature type="chain" id="PRO_5040755399" description="galacturonan 1,4-alpha-galacturonidase" evidence="17">
    <location>
        <begin position="26"/>
        <end position="227"/>
    </location>
</feature>
<gene>
    <name evidence="18" type="ORF">N0V93_010182</name>
</gene>
<evidence type="ECO:0000256" key="8">
    <source>
        <dbReference type="ARBA" id="ARBA00023180"/>
    </source>
</evidence>
<dbReference type="GO" id="GO:0071555">
    <property type="term" value="P:cell wall organization"/>
    <property type="evidence" value="ECO:0007669"/>
    <property type="project" value="UniProtKB-KW"/>
</dbReference>
<evidence type="ECO:0000256" key="16">
    <source>
        <dbReference type="RuleBase" id="RU361169"/>
    </source>
</evidence>
<dbReference type="InterPro" id="IPR012334">
    <property type="entry name" value="Pectin_lyas_fold"/>
</dbReference>
<evidence type="ECO:0000256" key="12">
    <source>
        <dbReference type="ARBA" id="ARBA00038933"/>
    </source>
</evidence>
<dbReference type="Pfam" id="PF00295">
    <property type="entry name" value="Glyco_hydro_28"/>
    <property type="match status" value="1"/>
</dbReference>
<keyword evidence="5" id="KW-0677">Repeat</keyword>
<keyword evidence="19" id="KW-1185">Reference proteome</keyword>
<feature type="signal peptide" evidence="17">
    <location>
        <begin position="1"/>
        <end position="25"/>
    </location>
</feature>
<dbReference type="GO" id="GO:0047911">
    <property type="term" value="F:galacturan 1,4-alpha-galacturonidase activity"/>
    <property type="evidence" value="ECO:0007669"/>
    <property type="project" value="UniProtKB-EC"/>
</dbReference>
<dbReference type="GO" id="GO:0004650">
    <property type="term" value="F:polygalacturonase activity"/>
    <property type="evidence" value="ECO:0007669"/>
    <property type="project" value="InterPro"/>
</dbReference>
<dbReference type="GO" id="GO:0005576">
    <property type="term" value="C:extracellular region"/>
    <property type="evidence" value="ECO:0007669"/>
    <property type="project" value="UniProtKB-SubCell"/>
</dbReference>
<dbReference type="SUPFAM" id="SSF51126">
    <property type="entry name" value="Pectin lyase-like"/>
    <property type="match status" value="1"/>
</dbReference>
<sequence length="227" mass="25322">MKFLTLPGLTALLPVFSSLVTETLASLALPPGLPQSVHEFRKRHPYEPSTSSFGERHVVTIRPSANDTDDVSAAFKAGLERANHGGTLYLPANQTFVIGQPLDLTFLSDVHLRLDGEILFTNDTSYWQSVAFTHPFQNTIMFWKWGGENVKIYGEGALNGNGQRWWNEFSGNQILDPDNAYLRPVLFYAENATNWSIEGISYLNSPCWNNFIVTLQAVVMAKGLINV</sequence>
<evidence type="ECO:0000256" key="6">
    <source>
        <dbReference type="ARBA" id="ARBA00022801"/>
    </source>
</evidence>
<name>A0A9W9CT09_9PEZI</name>
<dbReference type="Proteomes" id="UP001140453">
    <property type="component" value="Unassembled WGS sequence"/>
</dbReference>
<comment type="catalytic activity">
    <reaction evidence="15">
        <text>[(1-&gt;4)-alpha-D-galacturonosyl](n) + H2O = alpha-D-galacturonate + [(1-&gt;4)-alpha-D-galacturonosyl](n-1)</text>
        <dbReference type="Rhea" id="RHEA:14117"/>
        <dbReference type="Rhea" id="RHEA-COMP:14570"/>
        <dbReference type="Rhea" id="RHEA-COMP:14572"/>
        <dbReference type="ChEBI" id="CHEBI:15377"/>
        <dbReference type="ChEBI" id="CHEBI:58658"/>
        <dbReference type="ChEBI" id="CHEBI:140523"/>
        <dbReference type="EC" id="3.2.1.67"/>
    </reaction>
</comment>
<dbReference type="PANTHER" id="PTHR31736">
    <property type="match status" value="1"/>
</dbReference>
<keyword evidence="10" id="KW-0961">Cell wall biogenesis/degradation</keyword>
<evidence type="ECO:0000313" key="18">
    <source>
        <dbReference type="EMBL" id="KAJ4385751.1"/>
    </source>
</evidence>
<comment type="subcellular location">
    <subcellularLocation>
        <location evidence="1">Secreted</location>
    </subcellularLocation>
</comment>
<dbReference type="GO" id="GO:0005975">
    <property type="term" value="P:carbohydrate metabolic process"/>
    <property type="evidence" value="ECO:0007669"/>
    <property type="project" value="InterPro"/>
</dbReference>
<proteinExistence type="inferred from homology"/>
<dbReference type="PANTHER" id="PTHR31736:SF6">
    <property type="entry name" value="EXOPOLYGALACTURONASE B-RELATED"/>
    <property type="match status" value="1"/>
</dbReference>
<evidence type="ECO:0000256" key="3">
    <source>
        <dbReference type="ARBA" id="ARBA00022525"/>
    </source>
</evidence>
<evidence type="ECO:0000256" key="11">
    <source>
        <dbReference type="ARBA" id="ARBA00037312"/>
    </source>
</evidence>
<protein>
    <recommendedName>
        <fullName evidence="12">galacturonan 1,4-alpha-galacturonidase</fullName>
        <ecNumber evidence="12">3.2.1.67</ecNumber>
    </recommendedName>
    <alternativeName>
        <fullName evidence="13">Galacturan 1,4-alpha-galacturonidase B</fullName>
    </alternativeName>
    <alternativeName>
        <fullName evidence="14">Poly(1,4-alpha-D-galacturonide)galacturonohydrolase B</fullName>
    </alternativeName>
</protein>
<dbReference type="InterPro" id="IPR011050">
    <property type="entry name" value="Pectin_lyase_fold/virulence"/>
</dbReference>
<evidence type="ECO:0000256" key="7">
    <source>
        <dbReference type="ARBA" id="ARBA00023157"/>
    </source>
</evidence>
<reference evidence="18" key="1">
    <citation type="submission" date="2022-10" db="EMBL/GenBank/DDBJ databases">
        <title>Tapping the CABI collections for fungal endophytes: first genome assemblies for Collariella, Neodidymelliopsis, Ascochyta clinopodiicola, Didymella pomorum, Didymosphaeria variabile, Neocosmospora piperis and Neocucurbitaria cava.</title>
        <authorList>
            <person name="Hill R."/>
        </authorList>
    </citation>
    <scope>NUCLEOTIDE SEQUENCE</scope>
    <source>
        <strain evidence="18">IMI 355082</strain>
    </source>
</reference>
<comment type="caution">
    <text evidence="18">The sequence shown here is derived from an EMBL/GenBank/DDBJ whole genome shotgun (WGS) entry which is preliminary data.</text>
</comment>
<keyword evidence="6 16" id="KW-0378">Hydrolase</keyword>
<accession>A0A9W9CT09</accession>
<evidence type="ECO:0000256" key="5">
    <source>
        <dbReference type="ARBA" id="ARBA00022737"/>
    </source>
</evidence>